<organism evidence="1 2">
    <name type="scientific">Portunus trituberculatus</name>
    <name type="common">Swimming crab</name>
    <name type="synonym">Neptunus trituberculatus</name>
    <dbReference type="NCBI Taxonomy" id="210409"/>
    <lineage>
        <taxon>Eukaryota</taxon>
        <taxon>Metazoa</taxon>
        <taxon>Ecdysozoa</taxon>
        <taxon>Arthropoda</taxon>
        <taxon>Crustacea</taxon>
        <taxon>Multicrustacea</taxon>
        <taxon>Malacostraca</taxon>
        <taxon>Eumalacostraca</taxon>
        <taxon>Eucarida</taxon>
        <taxon>Decapoda</taxon>
        <taxon>Pleocyemata</taxon>
        <taxon>Brachyura</taxon>
        <taxon>Eubrachyura</taxon>
        <taxon>Portunoidea</taxon>
        <taxon>Portunidae</taxon>
        <taxon>Portuninae</taxon>
        <taxon>Portunus</taxon>
    </lineage>
</organism>
<keyword evidence="2" id="KW-1185">Reference proteome</keyword>
<evidence type="ECO:0000313" key="1">
    <source>
        <dbReference type="EMBL" id="MPC45334.1"/>
    </source>
</evidence>
<dbReference type="AlphaFoldDB" id="A0A5B7FLM7"/>
<dbReference type="EMBL" id="VSRR010006679">
    <property type="protein sequence ID" value="MPC45334.1"/>
    <property type="molecule type" value="Genomic_DNA"/>
</dbReference>
<name>A0A5B7FLM7_PORTR</name>
<proteinExistence type="predicted"/>
<sequence>MSYSSILQSLQQLFLNGIVNSSSNKGLFFTPLYAQGPPALPTHLPPSSTEHTPVYHNHIKSQEIKTPQINS</sequence>
<protein>
    <submittedName>
        <fullName evidence="1">Uncharacterized protein</fullName>
    </submittedName>
</protein>
<evidence type="ECO:0000313" key="2">
    <source>
        <dbReference type="Proteomes" id="UP000324222"/>
    </source>
</evidence>
<comment type="caution">
    <text evidence="1">The sequence shown here is derived from an EMBL/GenBank/DDBJ whole genome shotgun (WGS) entry which is preliminary data.</text>
</comment>
<accession>A0A5B7FLM7</accession>
<dbReference type="Proteomes" id="UP000324222">
    <property type="component" value="Unassembled WGS sequence"/>
</dbReference>
<reference evidence="1 2" key="1">
    <citation type="submission" date="2019-05" db="EMBL/GenBank/DDBJ databases">
        <title>Another draft genome of Portunus trituberculatus and its Hox gene families provides insights of decapod evolution.</title>
        <authorList>
            <person name="Jeong J.-H."/>
            <person name="Song I."/>
            <person name="Kim S."/>
            <person name="Choi T."/>
            <person name="Kim D."/>
            <person name="Ryu S."/>
            <person name="Kim W."/>
        </authorList>
    </citation>
    <scope>NUCLEOTIDE SEQUENCE [LARGE SCALE GENOMIC DNA]</scope>
    <source>
        <tissue evidence="1">Muscle</tissue>
    </source>
</reference>
<gene>
    <name evidence="1" type="ORF">E2C01_039032</name>
</gene>